<dbReference type="Pfam" id="PF01337">
    <property type="entry name" value="Barstar"/>
    <property type="match status" value="1"/>
</dbReference>
<evidence type="ECO:0000259" key="2">
    <source>
        <dbReference type="Pfam" id="PF01337"/>
    </source>
</evidence>
<comment type="similarity">
    <text evidence="1">Belongs to the barstar family.</text>
</comment>
<name>A0A1W0B7V8_9NOCA</name>
<organism evidence="3 4">
    <name type="scientific">Nocardia donostiensis</name>
    <dbReference type="NCBI Taxonomy" id="1538463"/>
    <lineage>
        <taxon>Bacteria</taxon>
        <taxon>Bacillati</taxon>
        <taxon>Actinomycetota</taxon>
        <taxon>Actinomycetes</taxon>
        <taxon>Mycobacteriales</taxon>
        <taxon>Nocardiaceae</taxon>
        <taxon>Nocardia</taxon>
    </lineage>
</organism>
<dbReference type="RefSeq" id="WP_077116723.1">
    <property type="nucleotide sequence ID" value="NZ_MUMY01000009.1"/>
</dbReference>
<keyword evidence="4" id="KW-1185">Reference proteome</keyword>
<dbReference type="Proteomes" id="UP000188836">
    <property type="component" value="Unassembled WGS sequence"/>
</dbReference>
<dbReference type="STRING" id="1538463.B0T36_04965"/>
<evidence type="ECO:0000313" key="4">
    <source>
        <dbReference type="Proteomes" id="UP000188836"/>
    </source>
</evidence>
<reference evidence="3 4" key="1">
    <citation type="journal article" date="2016" name="Antonie Van Leeuwenhoek">
        <title>Nocardia donostiensis sp. nov., isolated from human respiratory specimens.</title>
        <authorList>
            <person name="Ercibengoa M."/>
            <person name="Bell M."/>
            <person name="Marimon J.M."/>
            <person name="Humrighouse B."/>
            <person name="Klenk H.P."/>
            <person name="Potter G."/>
            <person name="Perez-Trallero E."/>
        </authorList>
    </citation>
    <scope>NUCLEOTIDE SEQUENCE [LARGE SCALE GENOMIC DNA]</scope>
    <source>
        <strain evidence="3 4">X1655</strain>
    </source>
</reference>
<proteinExistence type="inferred from homology"/>
<comment type="caution">
    <text evidence="3">The sequence shown here is derived from an EMBL/GenBank/DDBJ whole genome shotgun (WGS) entry which is preliminary data.</text>
</comment>
<dbReference type="EMBL" id="MUMY01000009">
    <property type="protein sequence ID" value="ONM48466.1"/>
    <property type="molecule type" value="Genomic_DNA"/>
</dbReference>
<dbReference type="AlphaFoldDB" id="A0A1W0B7V8"/>
<evidence type="ECO:0000313" key="3">
    <source>
        <dbReference type="EMBL" id="ONM48466.1"/>
    </source>
</evidence>
<sequence>MHAVPGAKYRLIGDDADEPWGYTREAAGLFVPVPSPPDDKGSRRVELLGCAPQGSLRHAIEHLGTRHATVGNAYLDFLDTAGQCIGSYFVNGITIEQAGPSPTEPELFDVTVSLTCDELRPEAEWPWELFRSGRPVPNGMWRPLGPAARRAWLSVALHRRSYLSRPDDPPGTRYELDGRYIVDEDSFYCAIGEAVNGPGGYFGWNLDALDDCMRGGFGATPPFTIVWTEYSTARPYLEVSALPGATTYFEAIREICAQRQVDLVFR</sequence>
<dbReference type="InterPro" id="IPR000468">
    <property type="entry name" value="Barstar"/>
</dbReference>
<gene>
    <name evidence="3" type="ORF">B0T46_12240</name>
</gene>
<accession>A0A1W0B7V8</accession>
<protein>
    <recommendedName>
        <fullName evidence="2">Barstar (barnase inhibitor) domain-containing protein</fullName>
    </recommendedName>
</protein>
<feature type="domain" description="Barstar (barnase inhibitor)" evidence="2">
    <location>
        <begin position="175"/>
        <end position="261"/>
    </location>
</feature>
<dbReference type="SUPFAM" id="SSF52038">
    <property type="entry name" value="Barstar-related"/>
    <property type="match status" value="1"/>
</dbReference>
<dbReference type="Gene3D" id="3.30.370.10">
    <property type="entry name" value="Barstar-like"/>
    <property type="match status" value="1"/>
</dbReference>
<evidence type="ECO:0000256" key="1">
    <source>
        <dbReference type="ARBA" id="ARBA00006845"/>
    </source>
</evidence>
<dbReference type="InterPro" id="IPR035905">
    <property type="entry name" value="Barstar-like_sf"/>
</dbReference>